<evidence type="ECO:0000256" key="31">
    <source>
        <dbReference type="ARBA" id="ARBA00049320"/>
    </source>
</evidence>
<dbReference type="EC" id="3.1.4.38" evidence="4"/>
<evidence type="ECO:0000256" key="1">
    <source>
        <dbReference type="ARBA" id="ARBA00001947"/>
    </source>
</evidence>
<dbReference type="OrthoDB" id="415411at2759"/>
<keyword evidence="8" id="KW-0479">Metal-binding</keyword>
<evidence type="ECO:0000256" key="27">
    <source>
        <dbReference type="ARBA" id="ARBA00048209"/>
    </source>
</evidence>
<dbReference type="SUPFAM" id="SSF53649">
    <property type="entry name" value="Alkaline phosphatase-like"/>
    <property type="match status" value="1"/>
</dbReference>
<comment type="catalytic activity">
    <reaction evidence="21">
        <text>1-dodecanoyl-sn-glycero-3-phosphocholine + H2O = 1-dodecanoyl-sn-glycerol + phosphocholine + H(+)</text>
        <dbReference type="Rhea" id="RHEA:41127"/>
        <dbReference type="ChEBI" id="CHEBI:15377"/>
        <dbReference type="ChEBI" id="CHEBI:15378"/>
        <dbReference type="ChEBI" id="CHEBI:74966"/>
        <dbReference type="ChEBI" id="CHEBI:75529"/>
        <dbReference type="ChEBI" id="CHEBI:295975"/>
    </reaction>
    <physiologicalReaction direction="left-to-right" evidence="21">
        <dbReference type="Rhea" id="RHEA:41128"/>
    </physiologicalReaction>
</comment>
<sequence>MIQNYMYDESRDDLFLMSPHPNASHNHWWNQSEPIWISAEKLGIKTAMYLWDGCQVRIAGIKPFICHKYKALYNSDDANNETRVYIKNILDDFSNDKYRLALLYYELVDHTGHAYGPRSGKTKKAIRDIDHIIEDLYIWIEAYKLEHKLNVVIVSDHGMISKANSK</sequence>
<evidence type="ECO:0000256" key="5">
    <source>
        <dbReference type="ARBA" id="ARBA00022475"/>
    </source>
</evidence>
<keyword evidence="9" id="KW-0732">Signal</keyword>
<keyword evidence="13" id="KW-0443">Lipid metabolism</keyword>
<keyword evidence="15" id="KW-1015">Disulfide bond</keyword>
<evidence type="ECO:0000256" key="26">
    <source>
        <dbReference type="ARBA" id="ARBA00047779"/>
    </source>
</evidence>
<comment type="catalytic activity">
    <reaction evidence="24">
        <text>a 1-O-alkyl-sn-glycero-3-phosphocholine + H2O = a 1-O-alkyl-sn-glycerol + phosphocholine + H(+)</text>
        <dbReference type="Rhea" id="RHEA:36083"/>
        <dbReference type="ChEBI" id="CHEBI:15377"/>
        <dbReference type="ChEBI" id="CHEBI:15378"/>
        <dbReference type="ChEBI" id="CHEBI:15850"/>
        <dbReference type="ChEBI" id="CHEBI:30909"/>
        <dbReference type="ChEBI" id="CHEBI:295975"/>
    </reaction>
    <physiologicalReaction direction="left-to-right" evidence="24">
        <dbReference type="Rhea" id="RHEA:36084"/>
    </physiologicalReaction>
</comment>
<keyword evidence="6" id="KW-0597">Phosphoprotein</keyword>
<dbReference type="GO" id="GO:0047390">
    <property type="term" value="F:glycerophosphocholine cholinephosphodiesterase activity"/>
    <property type="evidence" value="ECO:0007669"/>
    <property type="project" value="UniProtKB-EC"/>
</dbReference>
<evidence type="ECO:0000256" key="20">
    <source>
        <dbReference type="ARBA" id="ARBA00046203"/>
    </source>
</evidence>
<comment type="catalytic activity">
    <reaction evidence="23">
        <text>glycero-2-phosphocholine + H2O = phosphocholine + glycerol + H(+)</text>
        <dbReference type="Rhea" id="RHEA:61684"/>
        <dbReference type="ChEBI" id="CHEBI:15377"/>
        <dbReference type="ChEBI" id="CHEBI:15378"/>
        <dbReference type="ChEBI" id="CHEBI:17754"/>
        <dbReference type="ChEBI" id="CHEBI:144950"/>
        <dbReference type="ChEBI" id="CHEBI:295975"/>
    </reaction>
    <physiologicalReaction direction="left-to-right" evidence="23">
        <dbReference type="Rhea" id="RHEA:61685"/>
    </physiologicalReaction>
</comment>
<accession>A0A7R9QYH0</accession>
<evidence type="ECO:0000256" key="15">
    <source>
        <dbReference type="ARBA" id="ARBA00023157"/>
    </source>
</evidence>
<keyword evidence="5" id="KW-1003">Cell membrane</keyword>
<evidence type="ECO:0000256" key="13">
    <source>
        <dbReference type="ARBA" id="ARBA00023098"/>
    </source>
</evidence>
<evidence type="ECO:0000256" key="7">
    <source>
        <dbReference type="ARBA" id="ARBA00022622"/>
    </source>
</evidence>
<evidence type="ECO:0000256" key="21">
    <source>
        <dbReference type="ARBA" id="ARBA00047290"/>
    </source>
</evidence>
<comment type="catalytic activity">
    <reaction evidence="29">
        <text>sn-glycerol 3-phosphocholine + H2O = phosphocholine + glycerol + H(+)</text>
        <dbReference type="Rhea" id="RHEA:19545"/>
        <dbReference type="ChEBI" id="CHEBI:15377"/>
        <dbReference type="ChEBI" id="CHEBI:15378"/>
        <dbReference type="ChEBI" id="CHEBI:16870"/>
        <dbReference type="ChEBI" id="CHEBI:17754"/>
        <dbReference type="ChEBI" id="CHEBI:295975"/>
        <dbReference type="EC" id="3.1.4.38"/>
    </reaction>
    <physiologicalReaction direction="left-to-right" evidence="29">
        <dbReference type="Rhea" id="RHEA:19546"/>
    </physiologicalReaction>
</comment>
<comment type="catalytic activity">
    <reaction evidence="22">
        <text>1-(9Z-octadecenoyl)-sn-glycero-3-phosphocholine + H2O = 1-(9Z-octadecenoyl)-sn-glycerol + phosphocholine + H(+)</text>
        <dbReference type="Rhea" id="RHEA:41091"/>
        <dbReference type="ChEBI" id="CHEBI:15377"/>
        <dbReference type="ChEBI" id="CHEBI:15378"/>
        <dbReference type="ChEBI" id="CHEBI:28610"/>
        <dbReference type="ChEBI" id="CHEBI:75757"/>
        <dbReference type="ChEBI" id="CHEBI:295975"/>
    </reaction>
    <physiologicalReaction direction="left-to-right" evidence="22">
        <dbReference type="Rhea" id="RHEA:41092"/>
    </physiologicalReaction>
</comment>
<evidence type="ECO:0000256" key="17">
    <source>
        <dbReference type="ARBA" id="ARBA00023288"/>
    </source>
</evidence>
<evidence type="ECO:0000256" key="8">
    <source>
        <dbReference type="ARBA" id="ARBA00022723"/>
    </source>
</evidence>
<comment type="catalytic activity">
    <reaction evidence="30">
        <text>1-(9Z,12Z)-octadecadienoyl-sn-glycero-3-phosphocholine + H2O = 1-(9Z,12Z-octadecadienoyl)-sn-glycerol + phosphocholine + H(+)</text>
        <dbReference type="Rhea" id="RHEA:41115"/>
        <dbReference type="ChEBI" id="CHEBI:15377"/>
        <dbReference type="ChEBI" id="CHEBI:15378"/>
        <dbReference type="ChEBI" id="CHEBI:28733"/>
        <dbReference type="ChEBI" id="CHEBI:75561"/>
        <dbReference type="ChEBI" id="CHEBI:295975"/>
    </reaction>
    <physiologicalReaction direction="left-to-right" evidence="30">
        <dbReference type="Rhea" id="RHEA:41116"/>
    </physiologicalReaction>
</comment>
<evidence type="ECO:0000256" key="23">
    <source>
        <dbReference type="ARBA" id="ARBA00047482"/>
    </source>
</evidence>
<evidence type="ECO:0000256" key="12">
    <source>
        <dbReference type="ARBA" id="ARBA00022963"/>
    </source>
</evidence>
<dbReference type="InterPro" id="IPR017850">
    <property type="entry name" value="Alkaline_phosphatase_core_sf"/>
</dbReference>
<evidence type="ECO:0000256" key="28">
    <source>
        <dbReference type="ARBA" id="ARBA00048234"/>
    </source>
</evidence>
<evidence type="ECO:0000256" key="10">
    <source>
        <dbReference type="ARBA" id="ARBA00022801"/>
    </source>
</evidence>
<dbReference type="GO" id="GO:0046872">
    <property type="term" value="F:metal ion binding"/>
    <property type="evidence" value="ECO:0007669"/>
    <property type="project" value="UniProtKB-KW"/>
</dbReference>
<keyword evidence="7" id="KW-0336">GPI-anchor</keyword>
<keyword evidence="10" id="KW-0378">Hydrolase</keyword>
<evidence type="ECO:0000256" key="30">
    <source>
        <dbReference type="ARBA" id="ARBA00049092"/>
    </source>
</evidence>
<comment type="subcellular location">
    <subcellularLocation>
        <location evidence="2">Cell membrane</location>
        <topology evidence="2">Lipid-anchor</topology>
        <topology evidence="2">GPI-anchor</topology>
    </subcellularLocation>
</comment>
<comment type="similarity">
    <text evidence="3">Belongs to the nucleotide pyrophosphatase/phosphodiesterase family.</text>
</comment>
<keyword evidence="16" id="KW-0325">Glycoprotein</keyword>
<reference evidence="32" key="1">
    <citation type="submission" date="2020-11" db="EMBL/GenBank/DDBJ databases">
        <authorList>
            <person name="Tran Van P."/>
        </authorList>
    </citation>
    <scope>NUCLEOTIDE SEQUENCE</scope>
</reference>
<dbReference type="EMBL" id="CAJPVJ010030784">
    <property type="protein sequence ID" value="CAG2180222.1"/>
    <property type="molecule type" value="Genomic_DNA"/>
</dbReference>
<comment type="function">
    <text evidence="20">Choline-specific glycerophosphodiesterase that hydrolyzes glycerophosphocholine (GPC) and lysophosphatidylcholine (LPC) and contributes to supplying choline to the cells. Has a preference for LPC with short (12:0 and 14:0) or polyunsaturated (18:2 and 20:4) fatty acids. In vitro, hydrolyzes only choline-containing lysophospholipids, such as sphingosylphosphorylcholine (SPC), platelet-activating factor (PAF) and lysoPAF, but not other lysophospholipids.</text>
</comment>
<evidence type="ECO:0000256" key="19">
    <source>
        <dbReference type="ARBA" id="ARBA00032556"/>
    </source>
</evidence>
<name>A0A7R9QYH0_9ACAR</name>
<dbReference type="AlphaFoldDB" id="A0A7R9QYH0"/>
<keyword evidence="17" id="KW-0449">Lipoprotein</keyword>
<evidence type="ECO:0000256" key="22">
    <source>
        <dbReference type="ARBA" id="ARBA00047322"/>
    </source>
</evidence>
<keyword evidence="11" id="KW-0862">Zinc</keyword>
<dbReference type="PANTHER" id="PTHR10151">
    <property type="entry name" value="ECTONUCLEOTIDE PYROPHOSPHATASE/PHOSPHODIESTERASE"/>
    <property type="match status" value="1"/>
</dbReference>
<keyword evidence="33" id="KW-1185">Reference proteome</keyword>
<evidence type="ECO:0000256" key="9">
    <source>
        <dbReference type="ARBA" id="ARBA00022729"/>
    </source>
</evidence>
<evidence type="ECO:0000256" key="24">
    <source>
        <dbReference type="ARBA" id="ARBA00047494"/>
    </source>
</evidence>
<evidence type="ECO:0000256" key="29">
    <source>
        <dbReference type="ARBA" id="ARBA00048703"/>
    </source>
</evidence>
<comment type="catalytic activity">
    <reaction evidence="26">
        <text>1-tetradecanoyl-sn-glycero-3-phosphocholine + H2O = 1-tetradecanoyl-sn-glycerol + phosphocholine + H(+)</text>
        <dbReference type="Rhea" id="RHEA:40999"/>
        <dbReference type="ChEBI" id="CHEBI:15377"/>
        <dbReference type="ChEBI" id="CHEBI:15378"/>
        <dbReference type="ChEBI" id="CHEBI:64489"/>
        <dbReference type="ChEBI" id="CHEBI:75536"/>
        <dbReference type="ChEBI" id="CHEBI:295975"/>
    </reaction>
    <physiologicalReaction direction="left-to-right" evidence="26">
        <dbReference type="Rhea" id="RHEA:41000"/>
    </physiologicalReaction>
</comment>
<dbReference type="GO" id="GO:0098552">
    <property type="term" value="C:side of membrane"/>
    <property type="evidence" value="ECO:0007669"/>
    <property type="project" value="UniProtKB-KW"/>
</dbReference>
<comment type="cofactor">
    <cofactor evidence="1">
        <name>Zn(2+)</name>
        <dbReference type="ChEBI" id="CHEBI:29105"/>
    </cofactor>
</comment>
<comment type="catalytic activity">
    <reaction evidence="25">
        <text>a 1-acyl-sn-glycero-3-phosphocholine + H2O = a 1-acyl-sn-glycerol + phosphocholine + H(+)</text>
        <dbReference type="Rhea" id="RHEA:44720"/>
        <dbReference type="ChEBI" id="CHEBI:15377"/>
        <dbReference type="ChEBI" id="CHEBI:15378"/>
        <dbReference type="ChEBI" id="CHEBI:58168"/>
        <dbReference type="ChEBI" id="CHEBI:64683"/>
        <dbReference type="ChEBI" id="CHEBI:295975"/>
    </reaction>
    <physiologicalReaction direction="left-to-right" evidence="25">
        <dbReference type="Rhea" id="RHEA:44721"/>
    </physiologicalReaction>
</comment>
<evidence type="ECO:0000256" key="16">
    <source>
        <dbReference type="ARBA" id="ARBA00023180"/>
    </source>
</evidence>
<feature type="non-terminal residue" evidence="32">
    <location>
        <position position="1"/>
    </location>
</feature>
<keyword evidence="14" id="KW-0472">Membrane</keyword>
<evidence type="ECO:0000256" key="3">
    <source>
        <dbReference type="ARBA" id="ARBA00010594"/>
    </source>
</evidence>
<evidence type="ECO:0000313" key="32">
    <source>
        <dbReference type="EMBL" id="CAD7663085.1"/>
    </source>
</evidence>
<proteinExistence type="inferred from homology"/>
<organism evidence="32">
    <name type="scientific">Oppiella nova</name>
    <dbReference type="NCBI Taxonomy" id="334625"/>
    <lineage>
        <taxon>Eukaryota</taxon>
        <taxon>Metazoa</taxon>
        <taxon>Ecdysozoa</taxon>
        <taxon>Arthropoda</taxon>
        <taxon>Chelicerata</taxon>
        <taxon>Arachnida</taxon>
        <taxon>Acari</taxon>
        <taxon>Acariformes</taxon>
        <taxon>Sarcoptiformes</taxon>
        <taxon>Oribatida</taxon>
        <taxon>Brachypylina</taxon>
        <taxon>Oppioidea</taxon>
        <taxon>Oppiidae</taxon>
        <taxon>Oppiella</taxon>
    </lineage>
</organism>
<comment type="catalytic activity">
    <reaction evidence="31">
        <text>1-(5Z,8Z,11Z,14Z-eicosatetraenoyl)-sn-glycero-3-phosphocholine + H2O = 1-(5Z,8Z,11Z,14Z-eicosatetraenoyl)-sn-glycerol + phosphocholine + H(+)</text>
        <dbReference type="Rhea" id="RHEA:41003"/>
        <dbReference type="ChEBI" id="CHEBI:15377"/>
        <dbReference type="ChEBI" id="CHEBI:15378"/>
        <dbReference type="ChEBI" id="CHEBI:34071"/>
        <dbReference type="ChEBI" id="CHEBI:74344"/>
        <dbReference type="ChEBI" id="CHEBI:295975"/>
    </reaction>
    <physiologicalReaction direction="left-to-right" evidence="31">
        <dbReference type="Rhea" id="RHEA:41004"/>
    </physiologicalReaction>
</comment>
<comment type="catalytic activity">
    <reaction evidence="27">
        <text>1-hexadecanoyl-sn-glycero-3-phosphocholine + H2O = 1-hexadecanoyl-sn-glycerol + phosphocholine + H(+)</text>
        <dbReference type="Rhea" id="RHEA:41119"/>
        <dbReference type="ChEBI" id="CHEBI:15377"/>
        <dbReference type="ChEBI" id="CHEBI:15378"/>
        <dbReference type="ChEBI" id="CHEBI:72998"/>
        <dbReference type="ChEBI" id="CHEBI:75542"/>
        <dbReference type="ChEBI" id="CHEBI:295975"/>
    </reaction>
    <physiologicalReaction direction="left-to-right" evidence="27">
        <dbReference type="Rhea" id="RHEA:41120"/>
    </physiologicalReaction>
</comment>
<dbReference type="PANTHER" id="PTHR10151:SF66">
    <property type="entry name" value="GLYCEROPHOSPHOCHOLINE CHOLINEPHOSPHODIESTERASE ENPP6"/>
    <property type="match status" value="1"/>
</dbReference>
<keyword evidence="12" id="KW-0442">Lipid degradation</keyword>
<comment type="catalytic activity">
    <reaction evidence="28">
        <text>sphing-4-enine-phosphocholine + H2O = sphing-4-enine + phosphocholine + H(+)</text>
        <dbReference type="Rhea" id="RHEA:41095"/>
        <dbReference type="ChEBI" id="CHEBI:15377"/>
        <dbReference type="ChEBI" id="CHEBI:15378"/>
        <dbReference type="ChEBI" id="CHEBI:57756"/>
        <dbReference type="ChEBI" id="CHEBI:58906"/>
        <dbReference type="ChEBI" id="CHEBI:295975"/>
    </reaction>
    <physiologicalReaction direction="left-to-right" evidence="28">
        <dbReference type="Rhea" id="RHEA:41096"/>
    </physiologicalReaction>
</comment>
<evidence type="ECO:0000313" key="33">
    <source>
        <dbReference type="Proteomes" id="UP000728032"/>
    </source>
</evidence>
<evidence type="ECO:0000256" key="18">
    <source>
        <dbReference type="ARBA" id="ARBA00031167"/>
    </source>
</evidence>
<evidence type="ECO:0000256" key="4">
    <source>
        <dbReference type="ARBA" id="ARBA00012318"/>
    </source>
</evidence>
<dbReference type="Gene3D" id="3.40.720.10">
    <property type="entry name" value="Alkaline Phosphatase, subunit A"/>
    <property type="match status" value="1"/>
</dbReference>
<dbReference type="InterPro" id="IPR002591">
    <property type="entry name" value="Phosphodiest/P_Trfase"/>
</dbReference>
<evidence type="ECO:0000256" key="2">
    <source>
        <dbReference type="ARBA" id="ARBA00004609"/>
    </source>
</evidence>
<dbReference type="GO" id="GO:0005886">
    <property type="term" value="C:plasma membrane"/>
    <property type="evidence" value="ECO:0007669"/>
    <property type="project" value="UniProtKB-SubCell"/>
</dbReference>
<dbReference type="GO" id="GO:0016042">
    <property type="term" value="P:lipid catabolic process"/>
    <property type="evidence" value="ECO:0007669"/>
    <property type="project" value="UniProtKB-KW"/>
</dbReference>
<evidence type="ECO:0000256" key="25">
    <source>
        <dbReference type="ARBA" id="ARBA00047600"/>
    </source>
</evidence>
<gene>
    <name evidence="32" type="ORF">ONB1V03_LOCUS19645</name>
</gene>
<protein>
    <recommendedName>
        <fullName evidence="4">glycerophosphocholine cholinephosphodiesterase</fullName>
        <ecNumber evidence="4">3.1.4.38</ecNumber>
    </recommendedName>
    <alternativeName>
        <fullName evidence="19">Choline-specific glycerophosphodiester phosphodiesterase</fullName>
    </alternativeName>
    <alternativeName>
        <fullName evidence="18">Ectonucleotide pyrophosphatase/phosphodiesterase family member 6</fullName>
    </alternativeName>
</protein>
<dbReference type="EMBL" id="OC945609">
    <property type="protein sequence ID" value="CAD7663085.1"/>
    <property type="molecule type" value="Genomic_DNA"/>
</dbReference>
<dbReference type="Proteomes" id="UP000728032">
    <property type="component" value="Unassembled WGS sequence"/>
</dbReference>
<evidence type="ECO:0000256" key="11">
    <source>
        <dbReference type="ARBA" id="ARBA00022833"/>
    </source>
</evidence>
<evidence type="ECO:0000256" key="6">
    <source>
        <dbReference type="ARBA" id="ARBA00022553"/>
    </source>
</evidence>
<dbReference type="Pfam" id="PF01663">
    <property type="entry name" value="Phosphodiest"/>
    <property type="match status" value="1"/>
</dbReference>
<evidence type="ECO:0000256" key="14">
    <source>
        <dbReference type="ARBA" id="ARBA00023136"/>
    </source>
</evidence>